<keyword evidence="1" id="KW-0732">Signal</keyword>
<comment type="caution">
    <text evidence="2">The sequence shown here is derived from an EMBL/GenBank/DDBJ whole genome shotgun (WGS) entry which is preliminary data.</text>
</comment>
<dbReference type="EMBL" id="ATAX01000035">
    <property type="protein sequence ID" value="EWM52455.1"/>
    <property type="molecule type" value="Genomic_DNA"/>
</dbReference>
<dbReference type="eggNOG" id="COG5337">
    <property type="taxonomic scope" value="Bacteria"/>
</dbReference>
<evidence type="ECO:0000313" key="3">
    <source>
        <dbReference type="Proteomes" id="UP000019365"/>
    </source>
</evidence>
<protein>
    <recommendedName>
        <fullName evidence="4">Spore coat protein CotH</fullName>
    </recommendedName>
</protein>
<dbReference type="RefSeq" id="WP_037300911.1">
    <property type="nucleotide sequence ID" value="NZ_ATAX01000035.1"/>
</dbReference>
<accession>W7UUE2</accession>
<name>W7UUE2_RUMFL</name>
<dbReference type="PROSITE" id="PS51257">
    <property type="entry name" value="PROKAR_LIPOPROTEIN"/>
    <property type="match status" value="1"/>
</dbReference>
<feature type="signal peptide" evidence="1">
    <location>
        <begin position="1"/>
        <end position="23"/>
    </location>
</feature>
<dbReference type="OrthoDB" id="9806464at2"/>
<dbReference type="PATRIC" id="fig|1341157.4.peg.2828"/>
<dbReference type="AlphaFoldDB" id="W7UUE2"/>
<dbReference type="Proteomes" id="UP000019365">
    <property type="component" value="Unassembled WGS sequence"/>
</dbReference>
<dbReference type="Pfam" id="PF08757">
    <property type="entry name" value="CotH"/>
    <property type="match status" value="1"/>
</dbReference>
<feature type="chain" id="PRO_5039031008" description="Spore coat protein CotH" evidence="1">
    <location>
        <begin position="24"/>
        <end position="590"/>
    </location>
</feature>
<evidence type="ECO:0008006" key="4">
    <source>
        <dbReference type="Google" id="ProtNLM"/>
    </source>
</evidence>
<evidence type="ECO:0000256" key="1">
    <source>
        <dbReference type="SAM" id="SignalP"/>
    </source>
</evidence>
<sequence>MKHRKNRFTALGLTVLSLCTAGACLTSCAEKPVKSSVSAPIIAAEADESIKAPVFSAESGFYDNDLELTITAGKGMTIYYTLDGSDPVSSGTKYEGAVSLSDRSSEPDILSANTDVAVQANPPGTPVDKAVVVRAAAVDSKGAHSPIAVGTYFIGFNRKKAYYRDTRIISLTVDEADLFDYDRGIFVLGSTYDKWKNSDEYDYATPEWSIPANYTMRGRDWEREAAMQIFEGGSLKLTQNVGIRVHGGATRSYAQKSMNVYARTVYGAPKLEYDLFSGRVRNDTDKLPVTEFDSFILRNGGNDAFFTRFRDKLAQELVADRDFLKQGMEPCIVFINGEFWGHYEITEKTDAACIKEHFGVPKKNVCIIKKEALDEGTEEGFAEFQELRDWIRSTDFSNGKAYEELCSKVDMKGFMEYVSAEIYINNSNWGKSNMAVWKAMEPDAALPYADGRWRFIMYDADYSSGIYGEVLPEDDSFGALMDSDCFLADLFNGALKNEDFRQQFRSTFREMAEKDFGSKRVDSRIDELSDEYRYMTVDTFERFWSSWTADAEWIYNEEVERLRSFYDKRYDSIMKYLDLHIPASEKKDTE</sequence>
<proteinExistence type="predicted"/>
<evidence type="ECO:0000313" key="2">
    <source>
        <dbReference type="EMBL" id="EWM52455.1"/>
    </source>
</evidence>
<dbReference type="InterPro" id="IPR014867">
    <property type="entry name" value="Spore_coat_CotH_CotH2/3/7"/>
</dbReference>
<reference evidence="2 3" key="1">
    <citation type="journal article" date="2014" name="PLoS ONE">
        <title>Rumen cellulosomics: divergent fiber-degrading strategies revealed by comparative genome-wide analysis of six ruminococcal strains.</title>
        <authorList>
            <person name="Dassa B."/>
            <person name="Borovok I."/>
            <person name="Ruimy-Israeli V."/>
            <person name="Lamed R."/>
            <person name="Flint H.J."/>
            <person name="Duncan S.H."/>
            <person name="Henrissat B."/>
            <person name="Coutinho P."/>
            <person name="Morrison M."/>
            <person name="Mosoni P."/>
            <person name="Yeoman C.J."/>
            <person name="White B.A."/>
            <person name="Bayer E.A."/>
        </authorList>
    </citation>
    <scope>NUCLEOTIDE SEQUENCE [LARGE SCALE GENOMIC DNA]</scope>
    <source>
        <strain evidence="2 3">007c</strain>
    </source>
</reference>
<gene>
    <name evidence="2" type="ORF">RF007C_07920</name>
</gene>
<keyword evidence="3" id="KW-1185">Reference proteome</keyword>
<dbReference type="InterPro" id="IPR026876">
    <property type="entry name" value="Fn3_assoc_repeat"/>
</dbReference>
<organism evidence="2 3">
    <name type="scientific">Ruminococcus flavefaciens 007c</name>
    <dbReference type="NCBI Taxonomy" id="1341157"/>
    <lineage>
        <taxon>Bacteria</taxon>
        <taxon>Bacillati</taxon>
        <taxon>Bacillota</taxon>
        <taxon>Clostridia</taxon>
        <taxon>Eubacteriales</taxon>
        <taxon>Oscillospiraceae</taxon>
        <taxon>Ruminococcus</taxon>
    </lineage>
</organism>
<dbReference type="Pfam" id="PF13287">
    <property type="entry name" value="Fn3_assoc"/>
    <property type="match status" value="1"/>
</dbReference>